<dbReference type="InterPro" id="IPR022002">
    <property type="entry name" value="ChsH2_Znr"/>
</dbReference>
<organism evidence="2 3">
    <name type="scientific">Pontivivens marinum</name>
    <dbReference type="NCBI Taxonomy" id="1690039"/>
    <lineage>
        <taxon>Bacteria</taxon>
        <taxon>Pseudomonadati</taxon>
        <taxon>Pseudomonadota</taxon>
        <taxon>Alphaproteobacteria</taxon>
        <taxon>Rhodobacterales</taxon>
        <taxon>Paracoccaceae</taxon>
        <taxon>Pontivivens</taxon>
    </lineage>
</organism>
<evidence type="ECO:0000313" key="2">
    <source>
        <dbReference type="EMBL" id="SOH92199.1"/>
    </source>
</evidence>
<dbReference type="EMBL" id="OCTN01000001">
    <property type="protein sequence ID" value="SOH92199.1"/>
    <property type="molecule type" value="Genomic_DNA"/>
</dbReference>
<accession>A0A2C9CPA7</accession>
<dbReference type="Gene3D" id="6.10.30.10">
    <property type="match status" value="1"/>
</dbReference>
<dbReference type="SUPFAM" id="SSF50249">
    <property type="entry name" value="Nucleic acid-binding proteins"/>
    <property type="match status" value="1"/>
</dbReference>
<evidence type="ECO:0000259" key="1">
    <source>
        <dbReference type="Pfam" id="PF12172"/>
    </source>
</evidence>
<dbReference type="AlphaFoldDB" id="A0A2C9CPA7"/>
<dbReference type="OrthoDB" id="7595207at2"/>
<reference evidence="3" key="1">
    <citation type="submission" date="2017-09" db="EMBL/GenBank/DDBJ databases">
        <authorList>
            <person name="Varghese N."/>
            <person name="Submissions S."/>
        </authorList>
    </citation>
    <scope>NUCLEOTIDE SEQUENCE [LARGE SCALE GENOMIC DNA]</scope>
    <source>
        <strain evidence="3">C7</strain>
    </source>
</reference>
<protein>
    <submittedName>
        <fullName evidence="2">Rubredoxin-like zinc ribbon domain</fullName>
    </submittedName>
</protein>
<dbReference type="InterPro" id="IPR012340">
    <property type="entry name" value="NA-bd_OB-fold"/>
</dbReference>
<gene>
    <name evidence="2" type="ORF">SAMN06273572_10140</name>
</gene>
<dbReference type="PROSITE" id="PS51257">
    <property type="entry name" value="PROKAR_LIPOPROTEIN"/>
    <property type="match status" value="1"/>
</dbReference>
<dbReference type="Pfam" id="PF12172">
    <property type="entry name" value="zf-ChsH2"/>
    <property type="match status" value="1"/>
</dbReference>
<dbReference type="Proteomes" id="UP000220034">
    <property type="component" value="Unassembled WGS sequence"/>
</dbReference>
<keyword evidence="3" id="KW-1185">Reference proteome</keyword>
<proteinExistence type="predicted"/>
<feature type="domain" description="ChsH2 rubredoxin-like zinc ribbon" evidence="1">
    <location>
        <begin position="22"/>
        <end position="55"/>
    </location>
</feature>
<name>A0A2C9CPA7_9RHOB</name>
<sequence length="129" mass="13513">MKHHLGLDYTIPVGDLAPYFEALQAGNALASACGKCGHVAFPARAQCGACGATDLRWKPLTGRAQILFRTDAASSSYALVKFDGADSSSTVGLCNPEQKTSSGRLAVPIGDAAGLWLTLTDNKGEEDER</sequence>
<dbReference type="RefSeq" id="WP_097927800.1">
    <property type="nucleotide sequence ID" value="NZ_OCTN01000001.1"/>
</dbReference>
<evidence type="ECO:0000313" key="3">
    <source>
        <dbReference type="Proteomes" id="UP000220034"/>
    </source>
</evidence>